<keyword evidence="2" id="KW-1003">Cell membrane</keyword>
<keyword evidence="4 6" id="KW-1133">Transmembrane helix</keyword>
<feature type="transmembrane region" description="Helical" evidence="6">
    <location>
        <begin position="95"/>
        <end position="119"/>
    </location>
</feature>
<sequence length="197" mass="20340">MQAALAGYGLGLSLILAIGAQNAFVLRQGLLRRHVLAVVLTCAVSDAVLIVAGVAGMGRLSEAWPWFGPAMRLGGAAFLLWYGGRALLSAWRGGAAMDAGTAAQSLAAALGTCLALTWLNPHVYLDTVVLLGAVSAQYDSRAAFAAGAVTASFSFFFALGYGARALAPLFARPGAWRLLDLVVGLTMWAIAMSLLLG</sequence>
<gene>
    <name evidence="7" type="ORF">RISW2_02330</name>
</gene>
<dbReference type="PANTHER" id="PTHR30086:SF20">
    <property type="entry name" value="ARGININE EXPORTER PROTEIN ARGO-RELATED"/>
    <property type="match status" value="1"/>
</dbReference>
<feature type="transmembrane region" description="Helical" evidence="6">
    <location>
        <begin position="35"/>
        <end position="57"/>
    </location>
</feature>
<evidence type="ECO:0000313" key="7">
    <source>
        <dbReference type="EMBL" id="ETX29263.1"/>
    </source>
</evidence>
<dbReference type="eggNOG" id="COG1279">
    <property type="taxonomic scope" value="Bacteria"/>
</dbReference>
<evidence type="ECO:0000256" key="4">
    <source>
        <dbReference type="ARBA" id="ARBA00022989"/>
    </source>
</evidence>
<keyword evidence="3 6" id="KW-0812">Transmembrane</keyword>
<dbReference type="STRING" id="1449351.RISW2_02330"/>
<dbReference type="RefSeq" id="WP_043769396.1">
    <property type="nucleotide sequence ID" value="NZ_JAME01000011.1"/>
</dbReference>
<dbReference type="Proteomes" id="UP000023430">
    <property type="component" value="Unassembled WGS sequence"/>
</dbReference>
<name>X7F957_9RHOB</name>
<proteinExistence type="predicted"/>
<comment type="caution">
    <text evidence="7">The sequence shown here is derived from an EMBL/GenBank/DDBJ whole genome shotgun (WGS) entry which is preliminary data.</text>
</comment>
<organism evidence="7 8">
    <name type="scientific">Roseivivax isoporae LMG 25204</name>
    <dbReference type="NCBI Taxonomy" id="1449351"/>
    <lineage>
        <taxon>Bacteria</taxon>
        <taxon>Pseudomonadati</taxon>
        <taxon>Pseudomonadota</taxon>
        <taxon>Alphaproteobacteria</taxon>
        <taxon>Rhodobacterales</taxon>
        <taxon>Roseobacteraceae</taxon>
        <taxon>Roseivivax</taxon>
    </lineage>
</organism>
<evidence type="ECO:0000313" key="8">
    <source>
        <dbReference type="Proteomes" id="UP000023430"/>
    </source>
</evidence>
<dbReference type="AlphaFoldDB" id="X7F957"/>
<evidence type="ECO:0000256" key="3">
    <source>
        <dbReference type="ARBA" id="ARBA00022692"/>
    </source>
</evidence>
<dbReference type="PANTHER" id="PTHR30086">
    <property type="entry name" value="ARGININE EXPORTER PROTEIN ARGO"/>
    <property type="match status" value="1"/>
</dbReference>
<protein>
    <submittedName>
        <fullName evidence="7">Amino acid transporter</fullName>
    </submittedName>
</protein>
<dbReference type="EMBL" id="JAME01000011">
    <property type="protein sequence ID" value="ETX29263.1"/>
    <property type="molecule type" value="Genomic_DNA"/>
</dbReference>
<keyword evidence="8" id="KW-1185">Reference proteome</keyword>
<evidence type="ECO:0000256" key="6">
    <source>
        <dbReference type="SAM" id="Phobius"/>
    </source>
</evidence>
<keyword evidence="5 6" id="KW-0472">Membrane</keyword>
<feature type="transmembrane region" description="Helical" evidence="6">
    <location>
        <begin position="142"/>
        <end position="163"/>
    </location>
</feature>
<dbReference type="PATRIC" id="fig|1449351.3.peg.1867"/>
<comment type="subcellular location">
    <subcellularLocation>
        <location evidence="1">Cell membrane</location>
        <topology evidence="1">Multi-pass membrane protein</topology>
    </subcellularLocation>
</comment>
<evidence type="ECO:0000256" key="1">
    <source>
        <dbReference type="ARBA" id="ARBA00004651"/>
    </source>
</evidence>
<dbReference type="GO" id="GO:0015171">
    <property type="term" value="F:amino acid transmembrane transporter activity"/>
    <property type="evidence" value="ECO:0007669"/>
    <property type="project" value="TreeGrafter"/>
</dbReference>
<dbReference type="GO" id="GO:0005886">
    <property type="term" value="C:plasma membrane"/>
    <property type="evidence" value="ECO:0007669"/>
    <property type="project" value="UniProtKB-SubCell"/>
</dbReference>
<feature type="transmembrane region" description="Helical" evidence="6">
    <location>
        <begin position="63"/>
        <end position="83"/>
    </location>
</feature>
<feature type="transmembrane region" description="Helical" evidence="6">
    <location>
        <begin position="175"/>
        <end position="196"/>
    </location>
</feature>
<accession>X7F957</accession>
<dbReference type="OrthoDB" id="5638726at2"/>
<dbReference type="InterPro" id="IPR001123">
    <property type="entry name" value="LeuE-type"/>
</dbReference>
<reference evidence="7 8" key="1">
    <citation type="submission" date="2014-01" db="EMBL/GenBank/DDBJ databases">
        <title>Roseivivax isoporae LMG 25204 Genome Sequencing.</title>
        <authorList>
            <person name="Lai Q."/>
            <person name="Li G."/>
            <person name="Shao Z."/>
        </authorList>
    </citation>
    <scope>NUCLEOTIDE SEQUENCE [LARGE SCALE GENOMIC DNA]</scope>
    <source>
        <strain evidence="7 8">LMG 25204</strain>
    </source>
</reference>
<evidence type="ECO:0000256" key="5">
    <source>
        <dbReference type="ARBA" id="ARBA00023136"/>
    </source>
</evidence>
<dbReference type="Pfam" id="PF01810">
    <property type="entry name" value="LysE"/>
    <property type="match status" value="1"/>
</dbReference>
<feature type="transmembrane region" description="Helical" evidence="6">
    <location>
        <begin position="6"/>
        <end position="26"/>
    </location>
</feature>
<evidence type="ECO:0000256" key="2">
    <source>
        <dbReference type="ARBA" id="ARBA00022475"/>
    </source>
</evidence>